<organism evidence="3 4">
    <name type="scientific">Alkalimonas amylolytica</name>
    <dbReference type="NCBI Taxonomy" id="152573"/>
    <lineage>
        <taxon>Bacteria</taxon>
        <taxon>Pseudomonadati</taxon>
        <taxon>Pseudomonadota</taxon>
        <taxon>Gammaproteobacteria</taxon>
        <taxon>Alkalimonas</taxon>
    </lineage>
</organism>
<evidence type="ECO:0000313" key="3">
    <source>
        <dbReference type="EMBL" id="SEB04249.1"/>
    </source>
</evidence>
<evidence type="ECO:0000259" key="2">
    <source>
        <dbReference type="PROSITE" id="PS50943"/>
    </source>
</evidence>
<dbReference type="GO" id="GO:0003677">
    <property type="term" value="F:DNA binding"/>
    <property type="evidence" value="ECO:0007669"/>
    <property type="project" value="InterPro"/>
</dbReference>
<accession>A0A1H4G3U7</accession>
<keyword evidence="1" id="KW-0472">Membrane</keyword>
<dbReference type="PROSITE" id="PS50943">
    <property type="entry name" value="HTH_CROC1"/>
    <property type="match status" value="1"/>
</dbReference>
<dbReference type="Proteomes" id="UP000198773">
    <property type="component" value="Unassembled WGS sequence"/>
</dbReference>
<dbReference type="EMBL" id="FNRM01000018">
    <property type="protein sequence ID" value="SEB04249.1"/>
    <property type="molecule type" value="Genomic_DNA"/>
</dbReference>
<protein>
    <submittedName>
        <fullName evidence="3">Helix-turn-helix</fullName>
    </submittedName>
</protein>
<dbReference type="SMART" id="SM00530">
    <property type="entry name" value="HTH_XRE"/>
    <property type="match status" value="1"/>
</dbReference>
<feature type="transmembrane region" description="Helical" evidence="1">
    <location>
        <begin position="78"/>
        <end position="100"/>
    </location>
</feature>
<sequence>MQPLGIELKRLRAARNWTQAYAAREIGIQQSYLSKLENGQFLPSEEVINKLSACYGTALTEFSPQTSQTTSKLSRCSLVVGGLLLCSLLLWLCGQFEIIYPETYFTYQAKEAQFWVVHVTELYQGERFVQGDVIYEIVGERRVSRFENRVLLVVAYLLAVTAVLLMLKKLCAKIRLRS</sequence>
<feature type="domain" description="HTH cro/C1-type" evidence="2">
    <location>
        <begin position="8"/>
        <end position="62"/>
    </location>
</feature>
<dbReference type="Gene3D" id="1.10.260.40">
    <property type="entry name" value="lambda repressor-like DNA-binding domains"/>
    <property type="match status" value="1"/>
</dbReference>
<dbReference type="SUPFAM" id="SSF47413">
    <property type="entry name" value="lambda repressor-like DNA-binding domains"/>
    <property type="match status" value="1"/>
</dbReference>
<dbReference type="InterPro" id="IPR010982">
    <property type="entry name" value="Lambda_DNA-bd_dom_sf"/>
</dbReference>
<feature type="transmembrane region" description="Helical" evidence="1">
    <location>
        <begin position="150"/>
        <end position="167"/>
    </location>
</feature>
<keyword evidence="1" id="KW-0812">Transmembrane</keyword>
<gene>
    <name evidence="3" type="ORF">SAMN04488051_11814</name>
</gene>
<evidence type="ECO:0000313" key="4">
    <source>
        <dbReference type="Proteomes" id="UP000198773"/>
    </source>
</evidence>
<dbReference type="Pfam" id="PF01381">
    <property type="entry name" value="HTH_3"/>
    <property type="match status" value="1"/>
</dbReference>
<name>A0A1H4G3U7_ALKAM</name>
<dbReference type="STRING" id="152573.SAMN04488051_11814"/>
<evidence type="ECO:0000256" key="1">
    <source>
        <dbReference type="SAM" id="Phobius"/>
    </source>
</evidence>
<dbReference type="AlphaFoldDB" id="A0A1H4G3U7"/>
<dbReference type="CDD" id="cd00093">
    <property type="entry name" value="HTH_XRE"/>
    <property type="match status" value="1"/>
</dbReference>
<proteinExistence type="predicted"/>
<reference evidence="3 4" key="1">
    <citation type="submission" date="2016-10" db="EMBL/GenBank/DDBJ databases">
        <authorList>
            <person name="de Groot N.N."/>
        </authorList>
    </citation>
    <scope>NUCLEOTIDE SEQUENCE [LARGE SCALE GENOMIC DNA]</scope>
    <source>
        <strain evidence="3 4">CGMCC 1.3430</strain>
    </source>
</reference>
<dbReference type="InterPro" id="IPR001387">
    <property type="entry name" value="Cro/C1-type_HTH"/>
</dbReference>
<keyword evidence="4" id="KW-1185">Reference proteome</keyword>
<dbReference type="OrthoDB" id="6193561at2"/>
<keyword evidence="1" id="KW-1133">Transmembrane helix</keyword>